<sequence length="453" mass="51185">MRRLRVAASPFTTNRLNAKNDTSSSIRKATNKMSTNNNSPDPRNTFGLAGYPSSGAYSHLPIRTTITGEAMVPHPNAAKIFLRNLPGHCYTLPNVPLNFTLVEIIVLLPNWFKNKNIALRFMSNYLTANVHFAIFEKHRECHFKDNYEREKAKKTITDEYRKAMRSHPQNRGWTKAKHTEPLGWDPKLIGMDGFVPDDARLPQYHRLPSLPLRDLMIGVKKLPESTDAGDLTRCVQFALTRPDNFMFPEDLPRILDHVGRTEVMTAHTDRAIVRAYTNHMRKGAAAKRPERDWDEAERVTREAREKTRAGIPQPQANPSKLQTQVRHMVANKVPQHSTPPPPAMMTPPSVPTDYQPQPAAVNFSDGELEAMLRSYVQEGDEMPTPPASLPPAYHPRRLLRECIEGHVAFDGSPLARAARFAQQPDQFGTAWYVENVPMLMQLLDSASHLEAGL</sequence>
<gene>
    <name evidence="2" type="ORF">N0V87_006516</name>
</gene>
<comment type="caution">
    <text evidence="2">The sequence shown here is derived from an EMBL/GenBank/DDBJ whole genome shotgun (WGS) entry which is preliminary data.</text>
</comment>
<evidence type="ECO:0000256" key="1">
    <source>
        <dbReference type="SAM" id="MobiDB-lite"/>
    </source>
</evidence>
<keyword evidence="3" id="KW-1185">Reference proteome</keyword>
<accession>A0A9W9BXZ0</accession>
<organism evidence="2 3">
    <name type="scientific">Didymella glomerata</name>
    <dbReference type="NCBI Taxonomy" id="749621"/>
    <lineage>
        <taxon>Eukaryota</taxon>
        <taxon>Fungi</taxon>
        <taxon>Dikarya</taxon>
        <taxon>Ascomycota</taxon>
        <taxon>Pezizomycotina</taxon>
        <taxon>Dothideomycetes</taxon>
        <taxon>Pleosporomycetidae</taxon>
        <taxon>Pleosporales</taxon>
        <taxon>Pleosporineae</taxon>
        <taxon>Didymellaceae</taxon>
        <taxon>Didymella</taxon>
    </lineage>
</organism>
<name>A0A9W9BXZ0_9PLEO</name>
<evidence type="ECO:0000313" key="3">
    <source>
        <dbReference type="Proteomes" id="UP001140562"/>
    </source>
</evidence>
<feature type="region of interest" description="Disordered" evidence="1">
    <location>
        <begin position="15"/>
        <end position="45"/>
    </location>
</feature>
<reference evidence="2" key="1">
    <citation type="submission" date="2022-10" db="EMBL/GenBank/DDBJ databases">
        <title>Tapping the CABI collections for fungal endophytes: first genome assemblies for Collariella, Neodidymelliopsis, Ascochyta clinopodiicola, Didymella pomorum, Didymosphaeria variabile, Neocosmospora piperis and Neocucurbitaria cava.</title>
        <authorList>
            <person name="Hill R."/>
        </authorList>
    </citation>
    <scope>NUCLEOTIDE SEQUENCE</scope>
    <source>
        <strain evidence="2">IMI 360193</strain>
    </source>
</reference>
<dbReference type="Proteomes" id="UP001140562">
    <property type="component" value="Unassembled WGS sequence"/>
</dbReference>
<dbReference type="OrthoDB" id="3795517at2759"/>
<proteinExistence type="predicted"/>
<dbReference type="EMBL" id="JAPEUV010000069">
    <property type="protein sequence ID" value="KAJ4334920.1"/>
    <property type="molecule type" value="Genomic_DNA"/>
</dbReference>
<feature type="region of interest" description="Disordered" evidence="1">
    <location>
        <begin position="301"/>
        <end position="320"/>
    </location>
</feature>
<evidence type="ECO:0000313" key="2">
    <source>
        <dbReference type="EMBL" id="KAJ4334920.1"/>
    </source>
</evidence>
<protein>
    <submittedName>
        <fullName evidence="2">Uncharacterized protein</fullName>
    </submittedName>
</protein>
<feature type="compositionally biased region" description="Polar residues" evidence="1">
    <location>
        <begin position="15"/>
        <end position="42"/>
    </location>
</feature>
<dbReference type="AlphaFoldDB" id="A0A9W9BXZ0"/>